<comment type="caution">
    <text evidence="1">The sequence shown here is derived from an EMBL/GenBank/DDBJ whole genome shotgun (WGS) entry which is preliminary data.</text>
</comment>
<organism evidence="1 2">
    <name type="scientific">Gelidibacter maritimus</name>
    <dbReference type="NCBI Taxonomy" id="2761487"/>
    <lineage>
        <taxon>Bacteria</taxon>
        <taxon>Pseudomonadati</taxon>
        <taxon>Bacteroidota</taxon>
        <taxon>Flavobacteriia</taxon>
        <taxon>Flavobacteriales</taxon>
        <taxon>Flavobacteriaceae</taxon>
        <taxon>Gelidibacter</taxon>
    </lineage>
</organism>
<gene>
    <name evidence="1" type="ORF">H3Z82_02380</name>
</gene>
<dbReference type="Proteomes" id="UP000541857">
    <property type="component" value="Unassembled WGS sequence"/>
</dbReference>
<dbReference type="EMBL" id="JACGLT010000002">
    <property type="protein sequence ID" value="MBA6151566.1"/>
    <property type="molecule type" value="Genomic_DNA"/>
</dbReference>
<keyword evidence="2" id="KW-1185">Reference proteome</keyword>
<proteinExistence type="predicted"/>
<evidence type="ECO:0000313" key="1">
    <source>
        <dbReference type="EMBL" id="MBA6151566.1"/>
    </source>
</evidence>
<protein>
    <recommendedName>
        <fullName evidence="3">Lipoprotein</fullName>
    </recommendedName>
</protein>
<dbReference type="AlphaFoldDB" id="A0A7W2M302"/>
<accession>A0A7W2M302</accession>
<dbReference type="RefSeq" id="WP_182202293.1">
    <property type="nucleotide sequence ID" value="NZ_JACGLT010000002.1"/>
</dbReference>
<reference evidence="1 2" key="1">
    <citation type="submission" date="2020-07" db="EMBL/GenBank/DDBJ databases">
        <title>Bacterium isolated from marine sediment.</title>
        <authorList>
            <person name="Shang D."/>
        </authorList>
    </citation>
    <scope>NUCLEOTIDE SEQUENCE [LARGE SCALE GENOMIC DNA]</scope>
    <source>
        <strain evidence="1 2">F6074</strain>
    </source>
</reference>
<evidence type="ECO:0000313" key="2">
    <source>
        <dbReference type="Proteomes" id="UP000541857"/>
    </source>
</evidence>
<name>A0A7W2M302_9FLAO</name>
<evidence type="ECO:0008006" key="3">
    <source>
        <dbReference type="Google" id="ProtNLM"/>
    </source>
</evidence>
<dbReference type="PROSITE" id="PS51257">
    <property type="entry name" value="PROKAR_LIPOPROTEIN"/>
    <property type="match status" value="1"/>
</dbReference>
<sequence length="285" mass="33072">MKNNTVFLFAIISVIVCSCATQMKIKGTPSGALQPLSKTESVVIIEENERITPHENDIKIGNFEIKDGGMSFDCSYDRVKNLAKQKARSVGGNSVKITEHKLPSGLSVCHRIKFEVYKLENTAEFEKELIWSSTNKLKWEYFKDSPKIDRTSFFCGYIDVQFNDVNFLNGKGEVNIYPTFLFECSYVQPLKMSKYLLEYNQVKFDLLEIYSRKMRSEFDKSEINTQEKWTKFAKTIYDKVYREYETDIFNLETETSFGENESALVGWKFKTETGLKEHTEFSSEI</sequence>